<dbReference type="PANTHER" id="PTHR22916:SF3">
    <property type="entry name" value="UDP-GLCNAC:BETAGAL BETA-1,3-N-ACETYLGLUCOSAMINYLTRANSFERASE-LIKE PROTEIN 1"/>
    <property type="match status" value="1"/>
</dbReference>
<protein>
    <submittedName>
        <fullName evidence="2">Glycosyltransferase involved in cell wall bisynthesis</fullName>
    </submittedName>
</protein>
<keyword evidence="2" id="KW-0808">Transferase</keyword>
<dbReference type="SUPFAM" id="SSF53448">
    <property type="entry name" value="Nucleotide-diphospho-sugar transferases"/>
    <property type="match status" value="1"/>
</dbReference>
<feature type="domain" description="Glycosyltransferase 2-like" evidence="1">
    <location>
        <begin position="7"/>
        <end position="137"/>
    </location>
</feature>
<evidence type="ECO:0000313" key="3">
    <source>
        <dbReference type="Proteomes" id="UP000219281"/>
    </source>
</evidence>
<dbReference type="Gene3D" id="3.90.550.10">
    <property type="entry name" value="Spore Coat Polysaccharide Biosynthesis Protein SpsA, Chain A"/>
    <property type="match status" value="1"/>
</dbReference>
<evidence type="ECO:0000313" key="2">
    <source>
        <dbReference type="EMBL" id="SOD18608.1"/>
    </source>
</evidence>
<sequence>MNSKKISVILPVYNAGTFLTPCIDSVLAQDFKDFELLICDDSSTDESYEKLLIYAENNPTLIRLFRNEENQGLFKSLNFLLKQCESPLIKLWSQDDVMMENCLTAVCSFHLKHPYITMSYHRVDFIDNYGNKTINDKADSTPEIIDLQTYCTISAKWGCMPGNIANVTLVKKYVDKVNGFDTDHKVSGDFDMWTRLVYLAPIGRIDQPLIYLRRHDGQLSNQLSSIYFRIKEDLPIFEQLIANSAPEEKERLHKFFKQKILVNFFNETIYLMKRKQFKLAWLAQLELFKKNRAIFIISRWIQLRIYISLGIRESYYKRLI</sequence>
<evidence type="ECO:0000259" key="1">
    <source>
        <dbReference type="Pfam" id="PF00535"/>
    </source>
</evidence>
<dbReference type="EMBL" id="OCMT01000003">
    <property type="protein sequence ID" value="SOD18608.1"/>
    <property type="molecule type" value="Genomic_DNA"/>
</dbReference>
<dbReference type="GO" id="GO:0016758">
    <property type="term" value="F:hexosyltransferase activity"/>
    <property type="evidence" value="ECO:0007669"/>
    <property type="project" value="UniProtKB-ARBA"/>
</dbReference>
<dbReference type="PANTHER" id="PTHR22916">
    <property type="entry name" value="GLYCOSYLTRANSFERASE"/>
    <property type="match status" value="1"/>
</dbReference>
<dbReference type="Proteomes" id="UP000219281">
    <property type="component" value="Unassembled WGS sequence"/>
</dbReference>
<dbReference type="Pfam" id="PF00535">
    <property type="entry name" value="Glycos_transf_2"/>
    <property type="match status" value="1"/>
</dbReference>
<dbReference type="InterPro" id="IPR029044">
    <property type="entry name" value="Nucleotide-diphossugar_trans"/>
</dbReference>
<accession>A0A286A9L4</accession>
<proteinExistence type="predicted"/>
<gene>
    <name evidence="2" type="ORF">SAMN06297358_3094</name>
</gene>
<dbReference type="InterPro" id="IPR001173">
    <property type="entry name" value="Glyco_trans_2-like"/>
</dbReference>
<organism evidence="2 3">
    <name type="scientific">Pedobacter xixiisoli</name>
    <dbReference type="NCBI Taxonomy" id="1476464"/>
    <lineage>
        <taxon>Bacteria</taxon>
        <taxon>Pseudomonadati</taxon>
        <taxon>Bacteroidota</taxon>
        <taxon>Sphingobacteriia</taxon>
        <taxon>Sphingobacteriales</taxon>
        <taxon>Sphingobacteriaceae</taxon>
        <taxon>Pedobacter</taxon>
    </lineage>
</organism>
<name>A0A286A9L4_9SPHI</name>
<dbReference type="RefSeq" id="WP_097132903.1">
    <property type="nucleotide sequence ID" value="NZ_OCMT01000003.1"/>
</dbReference>
<keyword evidence="3" id="KW-1185">Reference proteome</keyword>
<dbReference type="AlphaFoldDB" id="A0A286A9L4"/>
<dbReference type="OrthoDB" id="9815829at2"/>
<reference evidence="3" key="1">
    <citation type="submission" date="2017-09" db="EMBL/GenBank/DDBJ databases">
        <authorList>
            <person name="Varghese N."/>
            <person name="Submissions S."/>
        </authorList>
    </citation>
    <scope>NUCLEOTIDE SEQUENCE [LARGE SCALE GENOMIC DNA]</scope>
    <source>
        <strain evidence="3">CGMCC 1.12803</strain>
    </source>
</reference>